<dbReference type="InterPro" id="IPR045021">
    <property type="entry name" value="PSI1/2/3"/>
</dbReference>
<proteinExistence type="predicted"/>
<organism evidence="1">
    <name type="scientific">Zea mays</name>
    <name type="common">Maize</name>
    <dbReference type="NCBI Taxonomy" id="4577"/>
    <lineage>
        <taxon>Eukaryota</taxon>
        <taxon>Viridiplantae</taxon>
        <taxon>Streptophyta</taxon>
        <taxon>Embryophyta</taxon>
        <taxon>Tracheophyta</taxon>
        <taxon>Spermatophyta</taxon>
        <taxon>Magnoliopsida</taxon>
        <taxon>Liliopsida</taxon>
        <taxon>Poales</taxon>
        <taxon>Poaceae</taxon>
        <taxon>PACMAD clade</taxon>
        <taxon>Panicoideae</taxon>
        <taxon>Andropogonodae</taxon>
        <taxon>Andropogoneae</taxon>
        <taxon>Tripsacinae</taxon>
        <taxon>Zea</taxon>
    </lineage>
</organism>
<sequence>MQKVRPTNHFVISKDFDELLKMATADKREKLEVFTKEVIRFGNRCKDPQWHNLDCYFEKLACELAPRSYLKGKAESVMLKLVTCVQNTVELYHELHALDRLEHDYRLKQKEHDGLSLRGDSLDILKQETILDCGVLWKQ</sequence>
<dbReference type="InParanoid" id="A0A1D6I0D4"/>
<dbReference type="ExpressionAtlas" id="A0A1D6I0D4">
    <property type="expression patterns" value="baseline and differential"/>
</dbReference>
<gene>
    <name evidence="1" type="ORF">ZEAMMB73_Zm00001d019797</name>
</gene>
<dbReference type="eggNOG" id="KOG0619">
    <property type="taxonomic scope" value="Eukaryota"/>
</dbReference>
<dbReference type="PANTHER" id="PTHR31730:SF38">
    <property type="entry name" value="OS05G0430300 PROTEIN"/>
    <property type="match status" value="1"/>
</dbReference>
<dbReference type="PaxDb" id="4577-GRMZM2G343449_P01"/>
<evidence type="ECO:0000313" key="1">
    <source>
        <dbReference type="EMBL" id="ONM53738.1"/>
    </source>
</evidence>
<accession>A0A1D6I0D4</accession>
<dbReference type="PANTHER" id="PTHR31730">
    <property type="entry name" value="OS01G0873900 PROTEIN"/>
    <property type="match status" value="1"/>
</dbReference>
<dbReference type="EMBL" id="CM007650">
    <property type="protein sequence ID" value="ONM53738.1"/>
    <property type="molecule type" value="Genomic_DNA"/>
</dbReference>
<dbReference type="AlphaFoldDB" id="A0A1D6I0D4"/>
<dbReference type="SMR" id="A0A1D6I0D4"/>
<dbReference type="GO" id="GO:0045927">
    <property type="term" value="P:positive regulation of growth"/>
    <property type="evidence" value="ECO:0007669"/>
    <property type="project" value="InterPro"/>
</dbReference>
<name>A0A1D6I0D4_MAIZE</name>
<reference evidence="1" key="1">
    <citation type="submission" date="2015-12" db="EMBL/GenBank/DDBJ databases">
        <title>Update maize B73 reference genome by single molecule sequencing technologies.</title>
        <authorList>
            <consortium name="Maize Genome Sequencing Project"/>
            <person name="Ware D."/>
        </authorList>
    </citation>
    <scope>NUCLEOTIDE SEQUENCE [LARGE SCALE GENOMIC DNA]</scope>
    <source>
        <tissue evidence="1">Seedling</tissue>
    </source>
</reference>
<protein>
    <submittedName>
        <fullName evidence="1">Uncharacterized protein</fullName>
    </submittedName>
</protein>